<dbReference type="InterPro" id="IPR039790">
    <property type="entry name" value="CHRD1"/>
</dbReference>
<gene>
    <name evidence="2" type="primary">LOC113794560</name>
</gene>
<dbReference type="GO" id="GO:0046872">
    <property type="term" value="F:metal ion binding"/>
    <property type="evidence" value="ECO:0007669"/>
    <property type="project" value="UniProtKB-KW"/>
</dbReference>
<protein>
    <submittedName>
        <fullName evidence="2">Cysteine and histidine-rich domain-containing protein RAR1-like</fullName>
    </submittedName>
</protein>
<dbReference type="CDD" id="cd06463">
    <property type="entry name" value="p23_like"/>
    <property type="match status" value="1"/>
</dbReference>
<dbReference type="PROSITE" id="PS51203">
    <property type="entry name" value="CS"/>
    <property type="match status" value="1"/>
</dbReference>
<sequence>MANPLQCYNISCGQTYLENENNDLACQYHPGRPYFHDGYKEWTCCKMRSRDFSVFMGYKGCTKGRHSNVKPEEPAKPTDNNESTESVTIQQNDENKKPKEPIEPFIPPDANHEQELEIFESSNVASAPPVPKAIIICKNCKNEESTLNMAGPCHYHKGVQIFHDAYKYWSCCHHKKFSDFEDFQKLPPCSRADQHILIAKIEYKENWFQTPGTITIALYGLKGARQESQDGKIRSKVLIRGGRHLFVRLINHEGLIIFEKEWTLRDYVRNEGNKVIINVSNVQITLKKSNENYHWPKLIVD</sequence>
<dbReference type="CTD" id="42874"/>
<dbReference type="KEGG" id="dpte:113794560"/>
<dbReference type="PROSITE" id="PS51401">
    <property type="entry name" value="CHORD"/>
    <property type="match status" value="2"/>
</dbReference>
<dbReference type="PANTHER" id="PTHR46983:SF3">
    <property type="entry name" value="CHPADIPLOID STATE MAINTENANCE PROTEIN CHPA"/>
    <property type="match status" value="1"/>
</dbReference>
<dbReference type="RefSeq" id="XP_027200477.1">
    <property type="nucleotide sequence ID" value="XM_027344676.1"/>
</dbReference>
<dbReference type="Gene3D" id="4.10.1130.20">
    <property type="match status" value="2"/>
</dbReference>
<keyword evidence="1" id="KW-1185">Reference proteome</keyword>
<dbReference type="SUPFAM" id="SSF49764">
    <property type="entry name" value="HSP20-like chaperones"/>
    <property type="match status" value="1"/>
</dbReference>
<dbReference type="OMA" id="CCQKRTV"/>
<dbReference type="OrthoDB" id="10261079at2759"/>
<dbReference type="InterPro" id="IPR008978">
    <property type="entry name" value="HSP20-like_chaperone"/>
</dbReference>
<proteinExistence type="predicted"/>
<evidence type="ECO:0000313" key="1">
    <source>
        <dbReference type="Proteomes" id="UP000515146"/>
    </source>
</evidence>
<dbReference type="Pfam" id="PF04968">
    <property type="entry name" value="CHORD"/>
    <property type="match status" value="2"/>
</dbReference>
<dbReference type="InterPro" id="IPR007051">
    <property type="entry name" value="CHORD_dom"/>
</dbReference>
<reference evidence="2" key="1">
    <citation type="submission" date="2025-08" db="UniProtKB">
        <authorList>
            <consortium name="RefSeq"/>
        </authorList>
    </citation>
    <scope>IDENTIFICATION</scope>
    <source>
        <strain evidence="2">Airmid</strain>
    </source>
</reference>
<name>A0A6P6Y4S3_DERPT</name>
<dbReference type="PANTHER" id="PTHR46983">
    <property type="entry name" value="CYSTEINE AND HISTIDINE-RICH DOMAIN-CONTAINING PROTEIN 1"/>
    <property type="match status" value="1"/>
</dbReference>
<dbReference type="Proteomes" id="UP000515146">
    <property type="component" value="Unplaced"/>
</dbReference>
<dbReference type="FunCoup" id="A0A6P6Y4S3">
    <property type="interactions" value="1863"/>
</dbReference>
<accession>A0A6P6Y4S3</accession>
<dbReference type="AlphaFoldDB" id="A0A6P6Y4S3"/>
<dbReference type="InParanoid" id="A0A6P6Y4S3"/>
<evidence type="ECO:0000313" key="2">
    <source>
        <dbReference type="RefSeq" id="XP_027200477.1"/>
    </source>
</evidence>
<organism evidence="1 2">
    <name type="scientific">Dermatophagoides pteronyssinus</name>
    <name type="common">European house dust mite</name>
    <dbReference type="NCBI Taxonomy" id="6956"/>
    <lineage>
        <taxon>Eukaryota</taxon>
        <taxon>Metazoa</taxon>
        <taxon>Ecdysozoa</taxon>
        <taxon>Arthropoda</taxon>
        <taxon>Chelicerata</taxon>
        <taxon>Arachnida</taxon>
        <taxon>Acari</taxon>
        <taxon>Acariformes</taxon>
        <taxon>Sarcoptiformes</taxon>
        <taxon>Astigmata</taxon>
        <taxon>Psoroptidia</taxon>
        <taxon>Analgoidea</taxon>
        <taxon>Pyroglyphidae</taxon>
        <taxon>Dermatophagoidinae</taxon>
        <taxon>Dermatophagoides</taxon>
    </lineage>
</organism>
<dbReference type="InterPro" id="IPR007052">
    <property type="entry name" value="CS_dom"/>
</dbReference>
<dbReference type="Gene3D" id="2.60.40.790">
    <property type="match status" value="1"/>
</dbReference>